<evidence type="ECO:0000256" key="3">
    <source>
        <dbReference type="ARBA" id="ARBA00008870"/>
    </source>
</evidence>
<dbReference type="OrthoDB" id="424551at2759"/>
<evidence type="ECO:0000313" key="13">
    <source>
        <dbReference type="EMBL" id="QIW98083.1"/>
    </source>
</evidence>
<keyword evidence="6" id="KW-0963">Cytoplasm</keyword>
<dbReference type="InterPro" id="IPR016181">
    <property type="entry name" value="Acyl_CoA_acyltransferase"/>
</dbReference>
<dbReference type="CDD" id="cd04301">
    <property type="entry name" value="NAT_SF"/>
    <property type="match status" value="1"/>
</dbReference>
<dbReference type="Pfam" id="PF00583">
    <property type="entry name" value="Acetyltransf_1"/>
    <property type="match status" value="1"/>
</dbReference>
<accession>A0A6H0XTM6</accession>
<gene>
    <name evidence="13" type="ORF">AMS68_003601</name>
</gene>
<dbReference type="EMBL" id="CP051140">
    <property type="protein sequence ID" value="QIW98083.1"/>
    <property type="molecule type" value="Genomic_DNA"/>
</dbReference>
<dbReference type="InterPro" id="IPR039949">
    <property type="entry name" value="NAA40"/>
</dbReference>
<reference evidence="13 14" key="1">
    <citation type="journal article" date="2016" name="Sci. Rep.">
        <title>Peltaster fructicola genome reveals evolution from an invasive phytopathogen to an ectophytic parasite.</title>
        <authorList>
            <person name="Xu C."/>
            <person name="Chen H."/>
            <person name="Gleason M.L."/>
            <person name="Xu J.R."/>
            <person name="Liu H."/>
            <person name="Zhang R."/>
            <person name="Sun G."/>
        </authorList>
    </citation>
    <scope>NUCLEOTIDE SEQUENCE [LARGE SCALE GENOMIC DNA]</scope>
    <source>
        <strain evidence="13 14">LNHT1506</strain>
    </source>
</reference>
<evidence type="ECO:0000256" key="6">
    <source>
        <dbReference type="ARBA" id="ARBA00022490"/>
    </source>
</evidence>
<dbReference type="PANTHER" id="PTHR20531">
    <property type="entry name" value="N-ALPHA-ACETYLTRANSFERASE 40"/>
    <property type="match status" value="1"/>
</dbReference>
<dbReference type="GO" id="GO:0005634">
    <property type="term" value="C:nucleus"/>
    <property type="evidence" value="ECO:0007669"/>
    <property type="project" value="UniProtKB-SubCell"/>
</dbReference>
<dbReference type="GO" id="GO:0043998">
    <property type="term" value="F:histone H2A acetyltransferase activity"/>
    <property type="evidence" value="ECO:0007669"/>
    <property type="project" value="InterPro"/>
</dbReference>
<keyword evidence="7" id="KW-0808">Transferase</keyword>
<comment type="subcellular location">
    <subcellularLocation>
        <location evidence="2">Cytoplasm</location>
    </subcellularLocation>
    <subcellularLocation>
        <location evidence="1">Nucleus</location>
    </subcellularLocation>
</comment>
<keyword evidence="9" id="KW-0012">Acyltransferase</keyword>
<evidence type="ECO:0000256" key="8">
    <source>
        <dbReference type="ARBA" id="ARBA00023242"/>
    </source>
</evidence>
<dbReference type="GO" id="GO:0005737">
    <property type="term" value="C:cytoplasm"/>
    <property type="evidence" value="ECO:0007669"/>
    <property type="project" value="UniProtKB-SubCell"/>
</dbReference>
<dbReference type="PROSITE" id="PS51186">
    <property type="entry name" value="GNAT"/>
    <property type="match status" value="1"/>
</dbReference>
<dbReference type="GO" id="GO:0010485">
    <property type="term" value="F:histone H4 acetyltransferase activity"/>
    <property type="evidence" value="ECO:0007669"/>
    <property type="project" value="InterPro"/>
</dbReference>
<evidence type="ECO:0000256" key="7">
    <source>
        <dbReference type="ARBA" id="ARBA00022679"/>
    </source>
</evidence>
<evidence type="ECO:0000256" key="5">
    <source>
        <dbReference type="ARBA" id="ARBA00015043"/>
    </source>
</evidence>
<sequence>MDAVKKANSLSLAMFEQCYLEDTSLMHIVHKDESKATFDISHHDTASLAREDFEACFDLIKTTSMSDYKASSMDWKPDHKKREMKDPLMHYLLVRRQSSPSDLKEPTATPEIEGFLSFMLTYDSHPCVPVLYVYEIHLAESARGTGLGARLLSICETLAQKVAVSKVMLTCFLSNNNARQFYDYHGYTRDPVSPEDRRTRNTTVKADYIIMSKDVVSDSAPEQI</sequence>
<organism evidence="13 14">
    <name type="scientific">Peltaster fructicola</name>
    <dbReference type="NCBI Taxonomy" id="286661"/>
    <lineage>
        <taxon>Eukaryota</taxon>
        <taxon>Fungi</taxon>
        <taxon>Dikarya</taxon>
        <taxon>Ascomycota</taxon>
        <taxon>Pezizomycotina</taxon>
        <taxon>Dothideomycetes</taxon>
        <taxon>Dothideomycetes incertae sedis</taxon>
        <taxon>Peltaster</taxon>
    </lineage>
</organism>
<evidence type="ECO:0000256" key="9">
    <source>
        <dbReference type="ARBA" id="ARBA00023315"/>
    </source>
</evidence>
<dbReference type="InterPro" id="IPR000182">
    <property type="entry name" value="GNAT_dom"/>
</dbReference>
<dbReference type="AlphaFoldDB" id="A0A6H0XTM6"/>
<proteinExistence type="inferred from homology"/>
<dbReference type="Gene3D" id="3.40.630.30">
    <property type="match status" value="1"/>
</dbReference>
<evidence type="ECO:0000313" key="14">
    <source>
        <dbReference type="Proteomes" id="UP000503462"/>
    </source>
</evidence>
<dbReference type="Proteomes" id="UP000503462">
    <property type="component" value="Chromosome 2"/>
</dbReference>
<comment type="catalytic activity">
    <reaction evidence="11">
        <text>N-terminal L-seryl-[histone H4] + acetyl-CoA = N-terminal N(alpha)-acetyl-L-seryl-[histone H4] + CoA + H(+)</text>
        <dbReference type="Rhea" id="RHEA:50596"/>
        <dbReference type="Rhea" id="RHEA-COMP:12740"/>
        <dbReference type="Rhea" id="RHEA-COMP:12743"/>
        <dbReference type="ChEBI" id="CHEBI:15378"/>
        <dbReference type="ChEBI" id="CHEBI:57287"/>
        <dbReference type="ChEBI" id="CHEBI:57288"/>
        <dbReference type="ChEBI" id="CHEBI:64738"/>
        <dbReference type="ChEBI" id="CHEBI:83690"/>
        <dbReference type="EC" id="2.3.1.257"/>
    </reaction>
</comment>
<comment type="similarity">
    <text evidence="3">Belongs to the acetyltransferase family. NAA40 subfamily.</text>
</comment>
<keyword evidence="8" id="KW-0539">Nucleus</keyword>
<keyword evidence="14" id="KW-1185">Reference proteome</keyword>
<dbReference type="SUPFAM" id="SSF55729">
    <property type="entry name" value="Acyl-CoA N-acyltransferases (Nat)"/>
    <property type="match status" value="1"/>
</dbReference>
<protein>
    <recommendedName>
        <fullName evidence="5">N-alpha-acetyltransferase 40</fullName>
        <ecNumber evidence="4">2.3.1.257</ecNumber>
    </recommendedName>
</protein>
<comment type="catalytic activity">
    <reaction evidence="10">
        <text>N-terminal L-seryl-[histone H2A] + acetyl-CoA = N-terminal N(alpha)-acetyl-L-seryl-[histone H2A] + CoA + H(+)</text>
        <dbReference type="Rhea" id="RHEA:50600"/>
        <dbReference type="Rhea" id="RHEA-COMP:12742"/>
        <dbReference type="Rhea" id="RHEA-COMP:12744"/>
        <dbReference type="ChEBI" id="CHEBI:15378"/>
        <dbReference type="ChEBI" id="CHEBI:57287"/>
        <dbReference type="ChEBI" id="CHEBI:57288"/>
        <dbReference type="ChEBI" id="CHEBI:64738"/>
        <dbReference type="ChEBI" id="CHEBI:83690"/>
        <dbReference type="EC" id="2.3.1.257"/>
    </reaction>
</comment>
<name>A0A6H0XTM6_9PEZI</name>
<dbReference type="PANTHER" id="PTHR20531:SF1">
    <property type="entry name" value="N-ALPHA-ACETYLTRANSFERASE 40"/>
    <property type="match status" value="1"/>
</dbReference>
<feature type="domain" description="N-acetyltransferase" evidence="12">
    <location>
        <begin position="43"/>
        <end position="216"/>
    </location>
</feature>
<evidence type="ECO:0000256" key="2">
    <source>
        <dbReference type="ARBA" id="ARBA00004496"/>
    </source>
</evidence>
<dbReference type="GO" id="GO:1990189">
    <property type="term" value="F:protein N-terminal-serine acetyltransferase activity"/>
    <property type="evidence" value="ECO:0007669"/>
    <property type="project" value="UniProtKB-EC"/>
</dbReference>
<dbReference type="EC" id="2.3.1.257" evidence="4"/>
<evidence type="ECO:0000256" key="10">
    <source>
        <dbReference type="ARBA" id="ARBA00047821"/>
    </source>
</evidence>
<evidence type="ECO:0000256" key="4">
    <source>
        <dbReference type="ARBA" id="ARBA00012950"/>
    </source>
</evidence>
<evidence type="ECO:0000259" key="12">
    <source>
        <dbReference type="PROSITE" id="PS51186"/>
    </source>
</evidence>
<evidence type="ECO:0000256" key="1">
    <source>
        <dbReference type="ARBA" id="ARBA00004123"/>
    </source>
</evidence>
<evidence type="ECO:0000256" key="11">
    <source>
        <dbReference type="ARBA" id="ARBA00049524"/>
    </source>
</evidence>